<dbReference type="InterPro" id="IPR036061">
    <property type="entry name" value="CheW-like_dom_sf"/>
</dbReference>
<keyword evidence="4" id="KW-1185">Reference proteome</keyword>
<dbReference type="PANTHER" id="PTHR22617:SF23">
    <property type="entry name" value="CHEMOTAXIS PROTEIN CHEW"/>
    <property type="match status" value="1"/>
</dbReference>
<dbReference type="InterPro" id="IPR039315">
    <property type="entry name" value="CheW"/>
</dbReference>
<gene>
    <name evidence="3" type="ORF">FL622_01165</name>
</gene>
<dbReference type="SUPFAM" id="SSF50341">
    <property type="entry name" value="CheW-like"/>
    <property type="match status" value="1"/>
</dbReference>
<dbReference type="EMBL" id="VJVV01000001">
    <property type="protein sequence ID" value="TRO83823.1"/>
    <property type="molecule type" value="Genomic_DNA"/>
</dbReference>
<dbReference type="PROSITE" id="PS50851">
    <property type="entry name" value="CHEW"/>
    <property type="match status" value="1"/>
</dbReference>
<dbReference type="SMART" id="SM00260">
    <property type="entry name" value="CheW"/>
    <property type="match status" value="1"/>
</dbReference>
<dbReference type="GO" id="GO:0006935">
    <property type="term" value="P:chemotaxis"/>
    <property type="evidence" value="ECO:0007669"/>
    <property type="project" value="InterPro"/>
</dbReference>
<dbReference type="PANTHER" id="PTHR22617">
    <property type="entry name" value="CHEMOTAXIS SENSOR HISTIDINE KINASE-RELATED"/>
    <property type="match status" value="1"/>
</dbReference>
<evidence type="ECO:0000259" key="2">
    <source>
        <dbReference type="PROSITE" id="PS50851"/>
    </source>
</evidence>
<name>A0A550JKX4_9BACT</name>
<dbReference type="AlphaFoldDB" id="A0A550JKX4"/>
<dbReference type="GO" id="GO:0005829">
    <property type="term" value="C:cytosol"/>
    <property type="evidence" value="ECO:0007669"/>
    <property type="project" value="TreeGrafter"/>
</dbReference>
<accession>A0A550JKX4</accession>
<reference evidence="3 4" key="1">
    <citation type="submission" date="2019-07" db="EMBL/GenBank/DDBJ databases">
        <title>Insights of Desulfuromonas acetexigens electromicrobiology.</title>
        <authorList>
            <person name="Katuri K."/>
            <person name="Sapireddy V."/>
            <person name="Shaw D.R."/>
            <person name="Saikaly P."/>
        </authorList>
    </citation>
    <scope>NUCLEOTIDE SEQUENCE [LARGE SCALE GENOMIC DNA]</scope>
    <source>
        <strain evidence="3 4">2873</strain>
    </source>
</reference>
<feature type="domain" description="CheW-like" evidence="2">
    <location>
        <begin position="73"/>
        <end position="213"/>
    </location>
</feature>
<dbReference type="CDD" id="cd00732">
    <property type="entry name" value="CheW"/>
    <property type="match status" value="1"/>
</dbReference>
<dbReference type="Gene3D" id="2.40.50.180">
    <property type="entry name" value="CheA-289, Domain 4"/>
    <property type="match status" value="1"/>
</dbReference>
<dbReference type="GO" id="GO:0007165">
    <property type="term" value="P:signal transduction"/>
    <property type="evidence" value="ECO:0007669"/>
    <property type="project" value="InterPro"/>
</dbReference>
<sequence length="213" mass="23674">MSNKKDERASTETAGPEAKDHLPTVFEGGSDIGGRGSDAAIEALFVSPFRIDLIRNLSNIEERSDELVLSEQDRQWLTFFLQGEEYAMDIETVNEIIKPREITDIPRVPDFILGIVSLRGIVVPVYDLARRLNLGEVEVGPQSRIIVCHHGDGLIGLLVDSIAQVVRLNERKIEAPPAMLSGLDREFIAGIGRFQGRMLILLQLHNVLNPELV</sequence>
<evidence type="ECO:0000313" key="3">
    <source>
        <dbReference type="EMBL" id="TRO83823.1"/>
    </source>
</evidence>
<feature type="region of interest" description="Disordered" evidence="1">
    <location>
        <begin position="1"/>
        <end position="27"/>
    </location>
</feature>
<organism evidence="3 4">
    <name type="scientific">Trichloromonas acetexigens</name>
    <dbReference type="NCBI Taxonomy" id="38815"/>
    <lineage>
        <taxon>Bacteria</taxon>
        <taxon>Pseudomonadati</taxon>
        <taxon>Thermodesulfobacteriota</taxon>
        <taxon>Desulfuromonadia</taxon>
        <taxon>Desulfuromonadales</taxon>
        <taxon>Trichloromonadaceae</taxon>
        <taxon>Trichloromonas</taxon>
    </lineage>
</organism>
<dbReference type="RefSeq" id="WP_092052583.1">
    <property type="nucleotide sequence ID" value="NZ_FOJJ01000001.1"/>
</dbReference>
<protein>
    <submittedName>
        <fullName evidence="3">Chemotaxis protein CheW</fullName>
    </submittedName>
</protein>
<dbReference type="InterPro" id="IPR002545">
    <property type="entry name" value="CheW-lke_dom"/>
</dbReference>
<feature type="compositionally biased region" description="Basic and acidic residues" evidence="1">
    <location>
        <begin position="1"/>
        <end position="10"/>
    </location>
</feature>
<evidence type="ECO:0000313" key="4">
    <source>
        <dbReference type="Proteomes" id="UP000317155"/>
    </source>
</evidence>
<proteinExistence type="predicted"/>
<dbReference type="Pfam" id="PF01584">
    <property type="entry name" value="CheW"/>
    <property type="match status" value="1"/>
</dbReference>
<dbReference type="Gene3D" id="2.30.30.40">
    <property type="entry name" value="SH3 Domains"/>
    <property type="match status" value="1"/>
</dbReference>
<evidence type="ECO:0000256" key="1">
    <source>
        <dbReference type="SAM" id="MobiDB-lite"/>
    </source>
</evidence>
<dbReference type="OrthoDB" id="9790406at2"/>
<comment type="caution">
    <text evidence="3">The sequence shown here is derived from an EMBL/GenBank/DDBJ whole genome shotgun (WGS) entry which is preliminary data.</text>
</comment>
<dbReference type="Proteomes" id="UP000317155">
    <property type="component" value="Unassembled WGS sequence"/>
</dbReference>